<dbReference type="RefSeq" id="WP_087107163.1">
    <property type="nucleotide sequence ID" value="NZ_CBCSCN010000001.1"/>
</dbReference>
<keyword evidence="4" id="KW-0274">FAD</keyword>
<dbReference type="PRINTS" id="PR00411">
    <property type="entry name" value="PNDRDTASEI"/>
</dbReference>
<dbReference type="OrthoDB" id="9768666at2"/>
<evidence type="ECO:0000259" key="5">
    <source>
        <dbReference type="Pfam" id="PF07992"/>
    </source>
</evidence>
<dbReference type="EMBL" id="FWPT01000002">
    <property type="protein sequence ID" value="SMA37904.1"/>
    <property type="molecule type" value="Genomic_DNA"/>
</dbReference>
<feature type="domain" description="FAD/NAD(P)-binding" evidence="5">
    <location>
        <begin position="6"/>
        <end position="303"/>
    </location>
</feature>
<dbReference type="InterPro" id="IPR023753">
    <property type="entry name" value="FAD/NAD-binding_dom"/>
</dbReference>
<accession>A0A1X7AG36</accession>
<dbReference type="PANTHER" id="PTHR43429">
    <property type="entry name" value="PYRIDINE NUCLEOTIDE-DISULFIDE OXIDOREDUCTASE DOMAIN-CONTAINING"/>
    <property type="match status" value="1"/>
</dbReference>
<keyword evidence="7" id="KW-0560">Oxidoreductase</keyword>
<keyword evidence="8" id="KW-1185">Reference proteome</keyword>
<dbReference type="InterPro" id="IPR050260">
    <property type="entry name" value="FAD-bd_OxRdtase"/>
</dbReference>
<organism evidence="7 8">
    <name type="scientific">Parendozoicomonas haliclonae</name>
    <dbReference type="NCBI Taxonomy" id="1960125"/>
    <lineage>
        <taxon>Bacteria</taxon>
        <taxon>Pseudomonadati</taxon>
        <taxon>Pseudomonadota</taxon>
        <taxon>Gammaproteobacteria</taxon>
        <taxon>Oceanospirillales</taxon>
        <taxon>Endozoicomonadaceae</taxon>
        <taxon>Parendozoicomonas</taxon>
    </lineage>
</organism>
<keyword evidence="3" id="KW-0285">Flavoprotein</keyword>
<sequence length="411" mass="44270">MSVRQKLIVVGNGMASVRFLETLLDLAPNRFDITVLGDEPSPGYNRIMLSPLLAGEISISETVLKPRQWYRDHKVTLSLGSGSRVTAIDRSGKLLATANGQVLSYDHLVLALGSRANIPDLPGSALNGVMAFRSHDDVNAMLQAAKQHKNAVVIGGGLLGLEAASALSQQGMSVTLVHNRQVLMNRQLDSVAGGLLQQELEQRGITFIKPARTVELKGCEGQVKQVVLDSGQSVPAELVVFATGVQPNKELAARAGLSCQRGILVDQHLQTSDASITAIGECVQFGEQTFGIVEPVYEQARVAAHCLAAKQAGKKVAFVSPTTPVRLKVTGVQLFSSGDFEGRPDDRILSLHDPHASVYRRLVIREQRIVGILLYGDTLDGNWYQSLLEQQEDISALGQNLLFGRQLTAAA</sequence>
<dbReference type="PANTHER" id="PTHR43429:SF3">
    <property type="entry name" value="NITRITE REDUCTASE [NAD(P)H]"/>
    <property type="match status" value="1"/>
</dbReference>
<protein>
    <submittedName>
        <fullName evidence="7">Nitrite reductase [NAD(P)H]</fullName>
        <ecNumber evidence="7">1.7.1.4</ecNumber>
    </submittedName>
</protein>
<evidence type="ECO:0000259" key="6">
    <source>
        <dbReference type="Pfam" id="PF18267"/>
    </source>
</evidence>
<gene>
    <name evidence="7" type="primary">nasD_1</name>
    <name evidence="7" type="ORF">EHSB41UT_00806</name>
</gene>
<evidence type="ECO:0000313" key="7">
    <source>
        <dbReference type="EMBL" id="SMA37904.1"/>
    </source>
</evidence>
<dbReference type="InterPro" id="IPR016156">
    <property type="entry name" value="FAD/NAD-linked_Rdtase_dimer_sf"/>
</dbReference>
<name>A0A1X7AG36_9GAMM</name>
<comment type="similarity">
    <text evidence="2">Belongs to the FAD-dependent oxidoreductase family.</text>
</comment>
<dbReference type="EC" id="1.7.1.4" evidence="7"/>
<dbReference type="SUPFAM" id="SSF51905">
    <property type="entry name" value="FAD/NAD(P)-binding domain"/>
    <property type="match status" value="2"/>
</dbReference>
<dbReference type="PRINTS" id="PR00368">
    <property type="entry name" value="FADPNR"/>
</dbReference>
<reference evidence="7 8" key="1">
    <citation type="submission" date="2017-03" db="EMBL/GenBank/DDBJ databases">
        <authorList>
            <person name="Afonso C.L."/>
            <person name="Miller P.J."/>
            <person name="Scott M.A."/>
            <person name="Spackman E."/>
            <person name="Goraichik I."/>
            <person name="Dimitrov K.M."/>
            <person name="Suarez D.L."/>
            <person name="Swayne D.E."/>
        </authorList>
    </citation>
    <scope>NUCLEOTIDE SEQUENCE [LARGE SCALE GENOMIC DNA]</scope>
    <source>
        <strain evidence="7">SB41UT1</strain>
    </source>
</reference>
<evidence type="ECO:0000256" key="2">
    <source>
        <dbReference type="ARBA" id="ARBA00006442"/>
    </source>
</evidence>
<evidence type="ECO:0000313" key="8">
    <source>
        <dbReference type="Proteomes" id="UP000196573"/>
    </source>
</evidence>
<dbReference type="InterPro" id="IPR036188">
    <property type="entry name" value="FAD/NAD-bd_sf"/>
</dbReference>
<dbReference type="Pfam" id="PF18267">
    <property type="entry name" value="Rubredoxin_C"/>
    <property type="match status" value="1"/>
</dbReference>
<dbReference type="InterPro" id="IPR041575">
    <property type="entry name" value="Rubredoxin_C"/>
</dbReference>
<dbReference type="Gene3D" id="3.30.390.30">
    <property type="match status" value="1"/>
</dbReference>
<dbReference type="Pfam" id="PF07992">
    <property type="entry name" value="Pyr_redox_2"/>
    <property type="match status" value="1"/>
</dbReference>
<evidence type="ECO:0000256" key="4">
    <source>
        <dbReference type="ARBA" id="ARBA00022827"/>
    </source>
</evidence>
<dbReference type="AlphaFoldDB" id="A0A1X7AG36"/>
<feature type="domain" description="NADH-rubredoxin oxidoreductase C-terminal" evidence="6">
    <location>
        <begin position="326"/>
        <end position="391"/>
    </location>
</feature>
<dbReference type="GO" id="GO:0008942">
    <property type="term" value="F:nitrite reductase [NAD(P)H] activity"/>
    <property type="evidence" value="ECO:0007669"/>
    <property type="project" value="UniProtKB-EC"/>
</dbReference>
<evidence type="ECO:0000256" key="1">
    <source>
        <dbReference type="ARBA" id="ARBA00001974"/>
    </source>
</evidence>
<proteinExistence type="inferred from homology"/>
<evidence type="ECO:0000256" key="3">
    <source>
        <dbReference type="ARBA" id="ARBA00022630"/>
    </source>
</evidence>
<dbReference type="Gene3D" id="3.50.50.60">
    <property type="entry name" value="FAD/NAD(P)-binding domain"/>
    <property type="match status" value="2"/>
</dbReference>
<comment type="cofactor">
    <cofactor evidence="1">
        <name>FAD</name>
        <dbReference type="ChEBI" id="CHEBI:57692"/>
    </cofactor>
</comment>
<dbReference type="Proteomes" id="UP000196573">
    <property type="component" value="Unassembled WGS sequence"/>
</dbReference>